<evidence type="ECO:0000256" key="2">
    <source>
        <dbReference type="ARBA" id="ARBA00014654"/>
    </source>
</evidence>
<dbReference type="HOGENOM" id="CLU_041799_0_2_1"/>
<dbReference type="Gene3D" id="3.10.590.10">
    <property type="entry name" value="ph1033 like domains"/>
    <property type="match status" value="1"/>
</dbReference>
<keyword evidence="8" id="KW-1185">Reference proteome</keyword>
<keyword evidence="4" id="KW-0539">Nucleus</keyword>
<dbReference type="SUPFAM" id="SSF88697">
    <property type="entry name" value="PUA domain-like"/>
    <property type="match status" value="1"/>
</dbReference>
<name>U7PV38_SPOS1</name>
<dbReference type="InterPro" id="IPR052181">
    <property type="entry name" value="5hmC_binding"/>
</dbReference>
<dbReference type="Proteomes" id="UP000018087">
    <property type="component" value="Unassembled WGS sequence"/>
</dbReference>
<dbReference type="InterPro" id="IPR002740">
    <property type="entry name" value="EVE_domain"/>
</dbReference>
<feature type="compositionally biased region" description="Low complexity" evidence="5">
    <location>
        <begin position="69"/>
        <end position="80"/>
    </location>
</feature>
<evidence type="ECO:0000313" key="8">
    <source>
        <dbReference type="Proteomes" id="UP000018087"/>
    </source>
</evidence>
<dbReference type="CDD" id="cd21133">
    <property type="entry name" value="EVE"/>
    <property type="match status" value="1"/>
</dbReference>
<dbReference type="PANTHER" id="PTHR14087">
    <property type="entry name" value="THYMOCYTE NUCLEAR PROTEIN 1"/>
    <property type="match status" value="1"/>
</dbReference>
<feature type="domain" description="EVE" evidence="6">
    <location>
        <begin position="131"/>
        <end position="294"/>
    </location>
</feature>
<accession>U7PV38</accession>
<dbReference type="AlphaFoldDB" id="U7PV38"/>
<gene>
    <name evidence="7" type="ORF">HMPREF1624_04006</name>
</gene>
<evidence type="ECO:0000256" key="5">
    <source>
        <dbReference type="SAM" id="MobiDB-lite"/>
    </source>
</evidence>
<dbReference type="InterPro" id="IPR047197">
    <property type="entry name" value="THYN1-like_EVE"/>
</dbReference>
<dbReference type="OrthoDB" id="41445at2759"/>
<dbReference type="Pfam" id="PF01878">
    <property type="entry name" value="EVE"/>
    <property type="match status" value="1"/>
</dbReference>
<dbReference type="STRING" id="1391915.U7PV38"/>
<evidence type="ECO:0000256" key="1">
    <source>
        <dbReference type="ARBA" id="ARBA00004123"/>
    </source>
</evidence>
<protein>
    <recommendedName>
        <fullName evidence="2">Thymocyte nuclear protein 1</fullName>
    </recommendedName>
</protein>
<dbReference type="eggNOG" id="KOG3383">
    <property type="taxonomic scope" value="Eukaryota"/>
</dbReference>
<keyword evidence="3" id="KW-0597">Phosphoprotein</keyword>
<dbReference type="InterPro" id="IPR015947">
    <property type="entry name" value="PUA-like_sf"/>
</dbReference>
<dbReference type="EMBL" id="KI440845">
    <property type="protein sequence ID" value="ERS98816.1"/>
    <property type="molecule type" value="Genomic_DNA"/>
</dbReference>
<dbReference type="PANTHER" id="PTHR14087:SF7">
    <property type="entry name" value="THYMOCYTE NUCLEAR PROTEIN 1"/>
    <property type="match status" value="1"/>
</dbReference>
<sequence length="299" mass="32277">MPPRRKSTAATAKAEPSTPARRSSRRAAPIEESETKPTKPTPPAKRAPTGKTAAEAEVTPGPSMKRKAASTPAPAQAPPAKKIKGKATAKGKGRAVATAKDAAKDEPVAEEGAAAEQDQDGDTSASTAARQYWLLKAEPESRFENGVDVRFSIDDLAACTAPEPWDGIRNYTARNNLRKMKKGDLAFFYHSNTKEPGIVGTMTIVREHSPDLGAHDPKTAYYDPKAAADLAAGKEPKWSVVHVQFRSKFARPIFLKELKDMGAPGQPLDKMQMLKQSRLSVSQVSADEWKHLLRVAGES</sequence>
<dbReference type="GO" id="GO:0005634">
    <property type="term" value="C:nucleus"/>
    <property type="evidence" value="ECO:0007669"/>
    <property type="project" value="UniProtKB-SubCell"/>
</dbReference>
<dbReference type="FunFam" id="3.10.590.10:FF:000003">
    <property type="entry name" value="Thymocyte nuclear protein 1"/>
    <property type="match status" value="1"/>
</dbReference>
<reference evidence="8" key="1">
    <citation type="journal article" date="2014" name="Genome Announc.">
        <title>Genome sequence of the pathogenic fungus Sporothrix schenckii (ATCC 58251).</title>
        <authorList>
            <person name="Cuomo C.A."/>
            <person name="Rodriguez-Del Valle N."/>
            <person name="Perez-Sanchez L."/>
            <person name="Abouelleil A."/>
            <person name="Goldberg J."/>
            <person name="Young S."/>
            <person name="Zeng Q."/>
            <person name="Birren B.W."/>
        </authorList>
    </citation>
    <scope>NUCLEOTIDE SEQUENCE [LARGE SCALE GENOMIC DNA]</scope>
    <source>
        <strain evidence="8">ATCC 58251 / de Perez 2211183</strain>
    </source>
</reference>
<comment type="subcellular location">
    <subcellularLocation>
        <location evidence="1">Nucleus</location>
    </subcellularLocation>
</comment>
<evidence type="ECO:0000256" key="4">
    <source>
        <dbReference type="ARBA" id="ARBA00023242"/>
    </source>
</evidence>
<feature type="region of interest" description="Disordered" evidence="5">
    <location>
        <begin position="1"/>
        <end position="126"/>
    </location>
</feature>
<evidence type="ECO:0000259" key="6">
    <source>
        <dbReference type="Pfam" id="PF01878"/>
    </source>
</evidence>
<organism evidence="7 8">
    <name type="scientific">Sporothrix schenckii (strain ATCC 58251 / de Perez 2211183)</name>
    <name type="common">Rose-picker's disease fungus</name>
    <dbReference type="NCBI Taxonomy" id="1391915"/>
    <lineage>
        <taxon>Eukaryota</taxon>
        <taxon>Fungi</taxon>
        <taxon>Dikarya</taxon>
        <taxon>Ascomycota</taxon>
        <taxon>Pezizomycotina</taxon>
        <taxon>Sordariomycetes</taxon>
        <taxon>Sordariomycetidae</taxon>
        <taxon>Ophiostomatales</taxon>
        <taxon>Ophiostomataceae</taxon>
        <taxon>Sporothrix</taxon>
    </lineage>
</organism>
<evidence type="ECO:0000256" key="3">
    <source>
        <dbReference type="ARBA" id="ARBA00022553"/>
    </source>
</evidence>
<evidence type="ECO:0000313" key="7">
    <source>
        <dbReference type="EMBL" id="ERS98816.1"/>
    </source>
</evidence>
<feature type="compositionally biased region" description="Basic residues" evidence="5">
    <location>
        <begin position="81"/>
        <end position="93"/>
    </location>
</feature>
<proteinExistence type="predicted"/>